<evidence type="ECO:0000256" key="7">
    <source>
        <dbReference type="RuleBase" id="RU003355"/>
    </source>
</evidence>
<keyword evidence="9" id="KW-0732">Signal</keyword>
<name>A0A318LCU3_9PSEU</name>
<feature type="region of interest" description="Disordered" evidence="8">
    <location>
        <begin position="463"/>
        <end position="492"/>
    </location>
</feature>
<dbReference type="SUPFAM" id="SSF52743">
    <property type="entry name" value="Subtilisin-like"/>
    <property type="match status" value="1"/>
</dbReference>
<dbReference type="InterPro" id="IPR050131">
    <property type="entry name" value="Peptidase_S8_subtilisin-like"/>
</dbReference>
<evidence type="ECO:0000256" key="2">
    <source>
        <dbReference type="ARBA" id="ARBA00022670"/>
    </source>
</evidence>
<dbReference type="PROSITE" id="PS00136">
    <property type="entry name" value="SUBTILASE_ASP"/>
    <property type="match status" value="1"/>
</dbReference>
<comment type="similarity">
    <text evidence="1 6 7">Belongs to the peptidase S8 family.</text>
</comment>
<reference evidence="11 12" key="1">
    <citation type="submission" date="2016-07" db="EMBL/GenBank/DDBJ databases">
        <title>Draft genome sequence of Prauserella sp. YIM 121212, isolated from alkaline soil.</title>
        <authorList>
            <person name="Ruckert C."/>
            <person name="Albersmeier A."/>
            <person name="Jiang C.-L."/>
            <person name="Jiang Y."/>
            <person name="Kalinowski J."/>
            <person name="Schneider O."/>
            <person name="Winkler A."/>
            <person name="Zotchev S.B."/>
        </authorList>
    </citation>
    <scope>NUCLEOTIDE SEQUENCE [LARGE SCALE GENOMIC DNA]</scope>
    <source>
        <strain evidence="11 12">YIM 121212</strain>
    </source>
</reference>
<dbReference type="InterPro" id="IPR015500">
    <property type="entry name" value="Peptidase_S8_subtilisin-rel"/>
</dbReference>
<keyword evidence="4 6" id="KW-0720">Serine protease</keyword>
<feature type="compositionally biased region" description="Low complexity" evidence="8">
    <location>
        <begin position="105"/>
        <end position="118"/>
    </location>
</feature>
<evidence type="ECO:0000256" key="6">
    <source>
        <dbReference type="PROSITE-ProRule" id="PRU01240"/>
    </source>
</evidence>
<dbReference type="Pfam" id="PF00082">
    <property type="entry name" value="Peptidase_S8"/>
    <property type="match status" value="1"/>
</dbReference>
<feature type="chain" id="PRO_5039385960" evidence="9">
    <location>
        <begin position="22"/>
        <end position="537"/>
    </location>
</feature>
<evidence type="ECO:0000256" key="4">
    <source>
        <dbReference type="ARBA" id="ARBA00022825"/>
    </source>
</evidence>
<keyword evidence="2 6" id="KW-0645">Protease</keyword>
<dbReference type="InterPro" id="IPR036852">
    <property type="entry name" value="Peptidase_S8/S53_dom_sf"/>
</dbReference>
<evidence type="ECO:0000256" key="1">
    <source>
        <dbReference type="ARBA" id="ARBA00011073"/>
    </source>
</evidence>
<feature type="region of interest" description="Disordered" evidence="8">
    <location>
        <begin position="94"/>
        <end position="118"/>
    </location>
</feature>
<dbReference type="GO" id="GO:0006508">
    <property type="term" value="P:proteolysis"/>
    <property type="evidence" value="ECO:0007669"/>
    <property type="project" value="UniProtKB-KW"/>
</dbReference>
<evidence type="ECO:0000256" key="9">
    <source>
        <dbReference type="SAM" id="SignalP"/>
    </source>
</evidence>
<dbReference type="PRINTS" id="PR00723">
    <property type="entry name" value="SUBTILISIN"/>
</dbReference>
<dbReference type="InterPro" id="IPR000209">
    <property type="entry name" value="Peptidase_S8/S53_dom"/>
</dbReference>
<evidence type="ECO:0000256" key="8">
    <source>
        <dbReference type="SAM" id="MobiDB-lite"/>
    </source>
</evidence>
<feature type="compositionally biased region" description="Basic and acidic residues" evidence="8">
    <location>
        <begin position="94"/>
        <end position="104"/>
    </location>
</feature>
<accession>A0A318LCU3</accession>
<evidence type="ECO:0000259" key="10">
    <source>
        <dbReference type="Pfam" id="PF00082"/>
    </source>
</evidence>
<dbReference type="EMBL" id="MASU01000014">
    <property type="protein sequence ID" value="PXY22109.1"/>
    <property type="molecule type" value="Genomic_DNA"/>
</dbReference>
<sequence length="537" mass="54096">MVRGSVLVACAALVVTTTLGAASDATADPGDSCSSPGVSLRYLVLFDRGTAERDAAREIETACGEVTGYYPEIGVAVATSASPEFAGTLGRDRAYSAQADREAETPAPAASPARAEPIATGQAVPAADLTGEQWDMRAVRADVARAIEPGSSDVAVAVLDSGIDAGHPDLAHAVDESLSAGCLTGVPEQSERSWAPTASPHGTHVAGIVAAADDGKGIAGVAPGVRLASVKVIDDQGYVDPEAAVCGLMWAARNGIEVANSSFSVTSPGTPCTSSSEGQSVVREALARAVEYADEAGTLNVAAATNGALDVTPSPTSGAAGQEGSCEVLPAGLRGTVTVSAVDHAGLKAGYSSYGLGVIDLTAPGGEGEHCVLSTVPGGYEPLCGTSMAAPHVSGVAALLASARPGATPAELREELGEQAEPVSCPEDYDLSGDGLQDAYCAGYVGYNGFYGRGMVDALAAVSGGETSAEQEPREPAGRPVDPGHGEHDEVRDVPDHADVEHTHGEPAHQLDGVVQGKALHGVLQGLGIHGQWIEGR</sequence>
<dbReference type="PANTHER" id="PTHR43806:SF11">
    <property type="entry name" value="CEREVISIN-RELATED"/>
    <property type="match status" value="1"/>
</dbReference>
<evidence type="ECO:0000256" key="3">
    <source>
        <dbReference type="ARBA" id="ARBA00022801"/>
    </source>
</evidence>
<keyword evidence="3 6" id="KW-0378">Hydrolase</keyword>
<evidence type="ECO:0000313" key="12">
    <source>
        <dbReference type="Proteomes" id="UP000247892"/>
    </source>
</evidence>
<evidence type="ECO:0000313" key="11">
    <source>
        <dbReference type="EMBL" id="PXY22109.1"/>
    </source>
</evidence>
<dbReference type="GO" id="GO:0004252">
    <property type="term" value="F:serine-type endopeptidase activity"/>
    <property type="evidence" value="ECO:0007669"/>
    <property type="project" value="UniProtKB-UniRule"/>
</dbReference>
<dbReference type="PROSITE" id="PS00137">
    <property type="entry name" value="SUBTILASE_HIS"/>
    <property type="match status" value="1"/>
</dbReference>
<feature type="compositionally biased region" description="Basic and acidic residues" evidence="8">
    <location>
        <begin position="471"/>
        <end position="492"/>
    </location>
</feature>
<dbReference type="InterPro" id="IPR022398">
    <property type="entry name" value="Peptidase_S8_His-AS"/>
</dbReference>
<feature type="active site" description="Charge relay system" evidence="5 6">
    <location>
        <position position="160"/>
    </location>
</feature>
<dbReference type="InterPro" id="IPR023828">
    <property type="entry name" value="Peptidase_S8_Ser-AS"/>
</dbReference>
<dbReference type="PROSITE" id="PS51892">
    <property type="entry name" value="SUBTILASE"/>
    <property type="match status" value="1"/>
</dbReference>
<dbReference type="Gene3D" id="3.40.50.200">
    <property type="entry name" value="Peptidase S8/S53 domain"/>
    <property type="match status" value="1"/>
</dbReference>
<proteinExistence type="inferred from homology"/>
<feature type="signal peptide" evidence="9">
    <location>
        <begin position="1"/>
        <end position="21"/>
    </location>
</feature>
<feature type="active site" description="Charge relay system" evidence="5 6">
    <location>
        <position position="387"/>
    </location>
</feature>
<feature type="domain" description="Peptidase S8/S53" evidence="10">
    <location>
        <begin position="152"/>
        <end position="427"/>
    </location>
</feature>
<comment type="caution">
    <text evidence="11">The sequence shown here is derived from an EMBL/GenBank/DDBJ whole genome shotgun (WGS) entry which is preliminary data.</text>
</comment>
<feature type="active site" description="Charge relay system" evidence="5 6">
    <location>
        <position position="201"/>
    </location>
</feature>
<gene>
    <name evidence="11" type="ORF">BA062_31330</name>
</gene>
<protein>
    <submittedName>
        <fullName evidence="11">Serine protease</fullName>
    </submittedName>
</protein>
<keyword evidence="12" id="KW-1185">Reference proteome</keyword>
<dbReference type="InterPro" id="IPR023827">
    <property type="entry name" value="Peptidase_S8_Asp-AS"/>
</dbReference>
<evidence type="ECO:0000256" key="5">
    <source>
        <dbReference type="PIRSR" id="PIRSR615500-1"/>
    </source>
</evidence>
<organism evidence="11 12">
    <name type="scientific">Prauserella flavalba</name>
    <dbReference type="NCBI Taxonomy" id="1477506"/>
    <lineage>
        <taxon>Bacteria</taxon>
        <taxon>Bacillati</taxon>
        <taxon>Actinomycetota</taxon>
        <taxon>Actinomycetes</taxon>
        <taxon>Pseudonocardiales</taxon>
        <taxon>Pseudonocardiaceae</taxon>
        <taxon>Prauserella</taxon>
    </lineage>
</organism>
<dbReference type="PANTHER" id="PTHR43806">
    <property type="entry name" value="PEPTIDASE S8"/>
    <property type="match status" value="1"/>
</dbReference>
<dbReference type="AlphaFoldDB" id="A0A318LCU3"/>
<dbReference type="Proteomes" id="UP000247892">
    <property type="component" value="Unassembled WGS sequence"/>
</dbReference>
<dbReference type="PROSITE" id="PS00138">
    <property type="entry name" value="SUBTILASE_SER"/>
    <property type="match status" value="1"/>
</dbReference>